<dbReference type="InterPro" id="IPR005094">
    <property type="entry name" value="Endonuclease_MobA/VirD2"/>
</dbReference>
<sequence length="484" mass="57460">MIVKILSSASNDFHGVKYNDKKMESGAGELMTMENFPDGFDENPKQDAVRNYFKSISKSEKVKKPQFHATISTKFQNHSKEELTEIGQNFMQEMGYGKQPYIIVFHNDTENNHIHIVSTRVDKSTGKKIDDSFEKLKSQRALQKVLAQLYGEQLDKDLEKLLRYRYGTTKQLALLLERSGFKMVQNKTDDTAFDILKNGVKQKTLEANQIVFHSKSDSKRAKQIKAFLEKYKSVYSNKVFKVIDNRETEGKPEEKTKRNIAPKIEFESELQYKMREMFGIDIVFHHKEGQKPFGYTLIDHKTQKVWKGSEIMKMNEIFDFTQEQLDKRLFEQMKDYNIFNGQQKQALLHFFNRYLTSEKIQDFMIFENKHRKNLEEYKKVREETFQAIKQPKQQTDISIFKGEDGRYYMVHQQYHHLHDLESLIGQTAYQNFVNPSSQKQERTYYQKDELSEALDEFWFEMMKNTGKGLDPAEEERKRKRKKRR</sequence>
<proteinExistence type="predicted"/>
<evidence type="ECO:0000313" key="3">
    <source>
        <dbReference type="Proteomes" id="UP000464318"/>
    </source>
</evidence>
<reference evidence="2 3" key="1">
    <citation type="submission" date="2018-04" db="EMBL/GenBank/DDBJ databases">
        <title>Characteristic and Complete Genome Sequencing of A Novel Member of Infective Endocarditis Causative Bacteria: Bergeyella cardium QL-PH.</title>
        <authorList>
            <person name="Pan H."/>
            <person name="Sun E."/>
            <person name="Zhang Y."/>
        </authorList>
    </citation>
    <scope>NUCLEOTIDE SEQUENCE [LARGE SCALE GENOMIC DNA]</scope>
    <source>
        <strain evidence="2 3">HPQL</strain>
    </source>
</reference>
<dbReference type="KEGG" id="bcad:DBX24_01335"/>
<keyword evidence="3" id="KW-1185">Reference proteome</keyword>
<dbReference type="Proteomes" id="UP000464318">
    <property type="component" value="Chromosome"/>
</dbReference>
<dbReference type="AlphaFoldDB" id="A0A6P1QT18"/>
<evidence type="ECO:0000313" key="2">
    <source>
        <dbReference type="EMBL" id="QHN64628.1"/>
    </source>
</evidence>
<dbReference type="EMBL" id="CP029149">
    <property type="protein sequence ID" value="QHN64628.1"/>
    <property type="molecule type" value="Genomic_DNA"/>
</dbReference>
<accession>A0A6P1QT18</accession>
<gene>
    <name evidence="2" type="ORF">DBX24_01335</name>
</gene>
<feature type="domain" description="MobA/VirD2-like nuclease" evidence="1">
    <location>
        <begin position="56"/>
        <end position="145"/>
    </location>
</feature>
<dbReference type="RefSeq" id="WP_160223738.1">
    <property type="nucleotide sequence ID" value="NZ_CP029149.1"/>
</dbReference>
<protein>
    <submittedName>
        <fullName evidence="2">Relaxase/mobilization nuclease domain-containing protein</fullName>
    </submittedName>
</protein>
<dbReference type="OrthoDB" id="915634at2"/>
<name>A0A6P1QT18_9FLAO</name>
<organism evidence="2 3">
    <name type="scientific">Bergeyella cardium</name>
    <dbReference type="NCBI Taxonomy" id="1585976"/>
    <lineage>
        <taxon>Bacteria</taxon>
        <taxon>Pseudomonadati</taxon>
        <taxon>Bacteroidota</taxon>
        <taxon>Flavobacteriia</taxon>
        <taxon>Flavobacteriales</taxon>
        <taxon>Weeksellaceae</taxon>
        <taxon>Bergeyella</taxon>
    </lineage>
</organism>
<evidence type="ECO:0000259" key="1">
    <source>
        <dbReference type="Pfam" id="PF03432"/>
    </source>
</evidence>
<dbReference type="Pfam" id="PF03432">
    <property type="entry name" value="Relaxase"/>
    <property type="match status" value="1"/>
</dbReference>